<evidence type="ECO:0000313" key="2">
    <source>
        <dbReference type="WBParaSite" id="ALUE_0001256201-mRNA-1"/>
    </source>
</evidence>
<reference evidence="2" key="1">
    <citation type="submission" date="2017-02" db="UniProtKB">
        <authorList>
            <consortium name="WormBaseParasite"/>
        </authorList>
    </citation>
    <scope>IDENTIFICATION</scope>
</reference>
<proteinExistence type="predicted"/>
<keyword evidence="1" id="KW-1185">Reference proteome</keyword>
<accession>A0A0M3I6B2</accession>
<protein>
    <submittedName>
        <fullName evidence="2">Secreted protein</fullName>
    </submittedName>
</protein>
<dbReference type="AlphaFoldDB" id="A0A0M3I6B2"/>
<evidence type="ECO:0000313" key="1">
    <source>
        <dbReference type="Proteomes" id="UP000036681"/>
    </source>
</evidence>
<organism evidence="1 2">
    <name type="scientific">Ascaris lumbricoides</name>
    <name type="common">Giant roundworm</name>
    <dbReference type="NCBI Taxonomy" id="6252"/>
    <lineage>
        <taxon>Eukaryota</taxon>
        <taxon>Metazoa</taxon>
        <taxon>Ecdysozoa</taxon>
        <taxon>Nematoda</taxon>
        <taxon>Chromadorea</taxon>
        <taxon>Rhabditida</taxon>
        <taxon>Spirurina</taxon>
        <taxon>Ascaridomorpha</taxon>
        <taxon>Ascaridoidea</taxon>
        <taxon>Ascarididae</taxon>
        <taxon>Ascaris</taxon>
    </lineage>
</organism>
<name>A0A0M3I6B2_ASCLU</name>
<sequence>MAAFESFAQMLIYIVSHIALGGSTQRSDAQLFTQKNSLKALEPNTACEAIVCFSFFLFPYHCWSIFLNQLYSLLVDDFFEFKSNNLSILGLLISFQQLHVKKLATIQLPKEHFIA</sequence>
<dbReference type="Proteomes" id="UP000036681">
    <property type="component" value="Unplaced"/>
</dbReference>
<dbReference type="WBParaSite" id="ALUE_0001256201-mRNA-1">
    <property type="protein sequence ID" value="ALUE_0001256201-mRNA-1"/>
    <property type="gene ID" value="ALUE_0001256201"/>
</dbReference>